<protein>
    <recommendedName>
        <fullName evidence="2">Flavodoxin-like domain-containing protein</fullName>
    </recommendedName>
</protein>
<dbReference type="GO" id="GO:0010181">
    <property type="term" value="F:FMN binding"/>
    <property type="evidence" value="ECO:0007669"/>
    <property type="project" value="InterPro"/>
</dbReference>
<dbReference type="InterPro" id="IPR008254">
    <property type="entry name" value="Flavodoxin/NO_synth"/>
</dbReference>
<dbReference type="InterPro" id="IPR029039">
    <property type="entry name" value="Flavoprotein-like_sf"/>
</dbReference>
<dbReference type="AlphaFoldDB" id="A0A4Y5SKQ2"/>
<accession>A0A4Y5SKQ2</accession>
<sequence>MELKALVVYATRYGSSKRAAEIVGKTLGEGTEIVNVEKFPSPESYDLVVFVAPIYGDGPLKPMMEYIERYKEKLEEVPKAFLLLALDTSGVVFRGELHGGILYSKPLVEAFEVPPFTASSLGASSTRTSSMTTTEKFSKGFTQ</sequence>
<evidence type="ECO:0000259" key="2">
    <source>
        <dbReference type="PROSITE" id="PS50902"/>
    </source>
</evidence>
<dbReference type="RefSeq" id="WP_139680718.1">
    <property type="nucleotide sequence ID" value="NZ_CP040846.1"/>
</dbReference>
<evidence type="ECO:0000313" key="4">
    <source>
        <dbReference type="Proteomes" id="UP000306007"/>
    </source>
</evidence>
<dbReference type="Proteomes" id="UP000306007">
    <property type="component" value="Chromosome"/>
</dbReference>
<dbReference type="SUPFAM" id="SSF52218">
    <property type="entry name" value="Flavoproteins"/>
    <property type="match status" value="1"/>
</dbReference>
<dbReference type="OrthoDB" id="103611at2157"/>
<dbReference type="GeneID" id="40474888"/>
<name>A0A4Y5SKQ2_9EURY</name>
<dbReference type="PROSITE" id="PS50902">
    <property type="entry name" value="FLAVODOXIN_LIKE"/>
    <property type="match status" value="1"/>
</dbReference>
<proteinExistence type="predicted"/>
<feature type="domain" description="Flavodoxin-like" evidence="2">
    <location>
        <begin position="5"/>
        <end position="143"/>
    </location>
</feature>
<feature type="compositionally biased region" description="Low complexity" evidence="1">
    <location>
        <begin position="120"/>
        <end position="134"/>
    </location>
</feature>
<dbReference type="InterPro" id="IPR026816">
    <property type="entry name" value="Flavodoxin_dom"/>
</dbReference>
<evidence type="ECO:0000313" key="3">
    <source>
        <dbReference type="EMBL" id="QDA31375.1"/>
    </source>
</evidence>
<feature type="region of interest" description="Disordered" evidence="1">
    <location>
        <begin position="120"/>
        <end position="143"/>
    </location>
</feature>
<dbReference type="Pfam" id="PF12724">
    <property type="entry name" value="Flavodoxin_5"/>
    <property type="match status" value="1"/>
</dbReference>
<evidence type="ECO:0000256" key="1">
    <source>
        <dbReference type="SAM" id="MobiDB-lite"/>
    </source>
</evidence>
<reference evidence="3 4" key="1">
    <citation type="submission" date="2019-06" db="EMBL/GenBank/DDBJ databases">
        <title>Thermococcus indicus sp. nov., a Fe(III)-reducing hyperthermophilic archaeon isolated from the Onnuri vent field of the Central Indian Ocean ridge.</title>
        <authorList>
            <person name="Lim J.K."/>
            <person name="Kim Y.J."/>
            <person name="Kwon K.K."/>
        </authorList>
    </citation>
    <scope>NUCLEOTIDE SEQUENCE [LARGE SCALE GENOMIC DNA]</scope>
    <source>
        <strain evidence="3 4">IOH1</strain>
    </source>
</reference>
<dbReference type="KEGG" id="tic:FH039_06850"/>
<gene>
    <name evidence="3" type="ORF">FH039_06850</name>
</gene>
<organism evidence="3 4">
    <name type="scientific">Thermococcus indicus</name>
    <dbReference type="NCBI Taxonomy" id="2586643"/>
    <lineage>
        <taxon>Archaea</taxon>
        <taxon>Methanobacteriati</taxon>
        <taxon>Methanobacteriota</taxon>
        <taxon>Thermococci</taxon>
        <taxon>Thermococcales</taxon>
        <taxon>Thermococcaceae</taxon>
        <taxon>Thermococcus</taxon>
    </lineage>
</organism>
<dbReference type="EMBL" id="CP040846">
    <property type="protein sequence ID" value="QDA31375.1"/>
    <property type="molecule type" value="Genomic_DNA"/>
</dbReference>
<keyword evidence="4" id="KW-1185">Reference proteome</keyword>
<dbReference type="Gene3D" id="3.40.50.360">
    <property type="match status" value="1"/>
</dbReference>